<dbReference type="PROSITE" id="PS51352">
    <property type="entry name" value="THIOREDOXIN_2"/>
    <property type="match status" value="1"/>
</dbReference>
<dbReference type="GO" id="GO:0004601">
    <property type="term" value="F:peroxidase activity"/>
    <property type="evidence" value="ECO:0007669"/>
    <property type="project" value="UniProtKB-KW"/>
</dbReference>
<dbReference type="EMBL" id="JPRD01000013">
    <property type="protein sequence ID" value="KIF53590.1"/>
    <property type="molecule type" value="Genomic_DNA"/>
</dbReference>
<comment type="caution">
    <text evidence="2">The sequence shown here is derived from an EMBL/GenBank/DDBJ whole genome shotgun (WGS) entry which is preliminary data.</text>
</comment>
<dbReference type="CDD" id="cd02970">
    <property type="entry name" value="PRX_like2"/>
    <property type="match status" value="1"/>
</dbReference>
<sequence length="180" mass="20093">MTTTKFTAGDLFPSITLPTLSGETIELGTPSENVDWRLVVVYRGKHCPLCTRYLNELETLKARFLQLGMDIVAVSADSQAQLEQHMEQLSVTFPIAYDLTVEQMQTLGLYISEPRSEKETDHLFAEPGLFVVNSKGQVQLVDISNGPFARPDLEVLLSGLAFIRNPENDYPIRGTYQVAI</sequence>
<dbReference type="InterPro" id="IPR000866">
    <property type="entry name" value="AhpC/TSA"/>
</dbReference>
<dbReference type="PATRIC" id="fig|1229493.5.peg.584"/>
<organism evidence="2 3">
    <name type="scientific">Vibrio owensii CAIM 1854 = LMG 25443</name>
    <dbReference type="NCBI Taxonomy" id="1229493"/>
    <lineage>
        <taxon>Bacteria</taxon>
        <taxon>Pseudomonadati</taxon>
        <taxon>Pseudomonadota</taxon>
        <taxon>Gammaproteobacteria</taxon>
        <taxon>Vibrionales</taxon>
        <taxon>Vibrionaceae</taxon>
        <taxon>Vibrio</taxon>
    </lineage>
</organism>
<dbReference type="Proteomes" id="UP000031586">
    <property type="component" value="Unassembled WGS sequence"/>
</dbReference>
<keyword evidence="2" id="KW-0560">Oxidoreductase</keyword>
<name>A0A0C1Z953_9VIBR</name>
<evidence type="ECO:0000313" key="2">
    <source>
        <dbReference type="EMBL" id="KIF53590.1"/>
    </source>
</evidence>
<dbReference type="Pfam" id="PF00578">
    <property type="entry name" value="AhpC-TSA"/>
    <property type="match status" value="1"/>
</dbReference>
<dbReference type="Gene3D" id="3.40.30.10">
    <property type="entry name" value="Glutaredoxin"/>
    <property type="match status" value="1"/>
</dbReference>
<dbReference type="InterPro" id="IPR036249">
    <property type="entry name" value="Thioredoxin-like_sf"/>
</dbReference>
<reference evidence="2 3" key="1">
    <citation type="submission" date="2014-07" db="EMBL/GenBank/DDBJ databases">
        <title>Unique and conserved regions in Vibrio harveyi and related species in comparison with the shrimp pathogen Vibrio harveyi CAIM 1792.</title>
        <authorList>
            <person name="Espinoza-Valles I."/>
            <person name="Vora G."/>
            <person name="Leekitcharoenphon P."/>
            <person name="Ussery D."/>
            <person name="Hoj L."/>
            <person name="Gomez-Gil B."/>
        </authorList>
    </citation>
    <scope>NUCLEOTIDE SEQUENCE [LARGE SCALE GENOMIC DNA]</scope>
    <source>
        <strain evidence="3">CAIM 1854 / LMG 25443</strain>
    </source>
</reference>
<gene>
    <name evidence="2" type="ORF">H735_07485</name>
</gene>
<feature type="domain" description="Thioredoxin" evidence="1">
    <location>
        <begin position="6"/>
        <end position="165"/>
    </location>
</feature>
<dbReference type="SUPFAM" id="SSF52833">
    <property type="entry name" value="Thioredoxin-like"/>
    <property type="match status" value="1"/>
</dbReference>
<protein>
    <submittedName>
        <fullName evidence="2">Thioredoxin peroxidase</fullName>
    </submittedName>
</protein>
<dbReference type="InterPro" id="IPR013766">
    <property type="entry name" value="Thioredoxin_domain"/>
</dbReference>
<evidence type="ECO:0000313" key="3">
    <source>
        <dbReference type="Proteomes" id="UP000031586"/>
    </source>
</evidence>
<accession>A0A0C1Z953</accession>
<dbReference type="RefSeq" id="WP_020195532.1">
    <property type="nucleotide sequence ID" value="NZ_BAOH01000024.1"/>
</dbReference>
<dbReference type="AlphaFoldDB" id="A0A0C1Z953"/>
<keyword evidence="2" id="KW-0575">Peroxidase</keyword>
<proteinExistence type="predicted"/>
<evidence type="ECO:0000259" key="1">
    <source>
        <dbReference type="PROSITE" id="PS51352"/>
    </source>
</evidence>